<protein>
    <submittedName>
        <fullName evidence="3">Helix-turn-helix transcriptional regulator</fullName>
    </submittedName>
</protein>
<sequence length="307" mass="33481">MVGVDRPVLADFLRRHRAALTPADVGLPAGPRRRTPGLRREEVAQLAGMSTDYYARLEQQRGPEPSTQMLAAIARALRLTADERDYLFRLAGHSAPDRAVARAHVAPALLRVLDRLSDTPALILSAVGETLVQNLPARALFGDVSDLTGLDRSEIYRWFAHPATERRRYPANDHDRQSRALVASLRAAYGAQGPRSLAGEIAAELDRHGGEFARLWARHEVATRFADHKVLLHPELGAIEVDCQVLFIEDQSQALLVLTAPPHTEDAEKLALLAVLGTQTFGGEVRQGPCAAGRDTTSPGRPAPYSP</sequence>
<dbReference type="Pfam" id="PF13560">
    <property type="entry name" value="HTH_31"/>
    <property type="match status" value="1"/>
</dbReference>
<evidence type="ECO:0000259" key="2">
    <source>
        <dbReference type="PROSITE" id="PS50943"/>
    </source>
</evidence>
<dbReference type="InterPro" id="IPR041413">
    <property type="entry name" value="MLTR_LBD"/>
</dbReference>
<dbReference type="SUPFAM" id="SSF47413">
    <property type="entry name" value="lambda repressor-like DNA-binding domains"/>
    <property type="match status" value="1"/>
</dbReference>
<evidence type="ECO:0000313" key="4">
    <source>
        <dbReference type="Proteomes" id="UP001500635"/>
    </source>
</evidence>
<evidence type="ECO:0000256" key="1">
    <source>
        <dbReference type="SAM" id="MobiDB-lite"/>
    </source>
</evidence>
<dbReference type="CDD" id="cd00093">
    <property type="entry name" value="HTH_XRE"/>
    <property type="match status" value="1"/>
</dbReference>
<dbReference type="PANTHER" id="PTHR35010">
    <property type="entry name" value="BLL4672 PROTEIN-RELATED"/>
    <property type="match status" value="1"/>
</dbReference>
<dbReference type="SMART" id="SM00530">
    <property type="entry name" value="HTH_XRE"/>
    <property type="match status" value="1"/>
</dbReference>
<dbReference type="InterPro" id="IPR001387">
    <property type="entry name" value="Cro/C1-type_HTH"/>
</dbReference>
<feature type="region of interest" description="Disordered" evidence="1">
    <location>
        <begin position="286"/>
        <end position="307"/>
    </location>
</feature>
<dbReference type="PANTHER" id="PTHR35010:SF2">
    <property type="entry name" value="BLL4672 PROTEIN"/>
    <property type="match status" value="1"/>
</dbReference>
<evidence type="ECO:0000313" key="3">
    <source>
        <dbReference type="EMBL" id="GAA4393826.1"/>
    </source>
</evidence>
<dbReference type="InterPro" id="IPR010982">
    <property type="entry name" value="Lambda_DNA-bd_dom_sf"/>
</dbReference>
<keyword evidence="4" id="KW-1185">Reference proteome</keyword>
<dbReference type="Gene3D" id="3.30.450.180">
    <property type="match status" value="1"/>
</dbReference>
<dbReference type="Gene3D" id="1.10.260.40">
    <property type="entry name" value="lambda repressor-like DNA-binding domains"/>
    <property type="match status" value="1"/>
</dbReference>
<comment type="caution">
    <text evidence="3">The sequence shown here is derived from an EMBL/GenBank/DDBJ whole genome shotgun (WGS) entry which is preliminary data.</text>
</comment>
<dbReference type="Proteomes" id="UP001500635">
    <property type="component" value="Unassembled WGS sequence"/>
</dbReference>
<proteinExistence type="predicted"/>
<organism evidence="3 4">
    <name type="scientific">Tsukamurella soli</name>
    <dbReference type="NCBI Taxonomy" id="644556"/>
    <lineage>
        <taxon>Bacteria</taxon>
        <taxon>Bacillati</taxon>
        <taxon>Actinomycetota</taxon>
        <taxon>Actinomycetes</taxon>
        <taxon>Mycobacteriales</taxon>
        <taxon>Tsukamurellaceae</taxon>
        <taxon>Tsukamurella</taxon>
    </lineage>
</organism>
<accession>A0ABP8JNY2</accession>
<dbReference type="PROSITE" id="PS50943">
    <property type="entry name" value="HTH_CROC1"/>
    <property type="match status" value="1"/>
</dbReference>
<name>A0ABP8JNY2_9ACTN</name>
<dbReference type="EMBL" id="BAABFR010000034">
    <property type="protein sequence ID" value="GAA4393826.1"/>
    <property type="molecule type" value="Genomic_DNA"/>
</dbReference>
<dbReference type="Pfam" id="PF17765">
    <property type="entry name" value="MLTR_LBD"/>
    <property type="match status" value="1"/>
</dbReference>
<feature type="domain" description="HTH cro/C1-type" evidence="2">
    <location>
        <begin position="37"/>
        <end position="84"/>
    </location>
</feature>
<reference evidence="4" key="1">
    <citation type="journal article" date="2019" name="Int. J. Syst. Evol. Microbiol.">
        <title>The Global Catalogue of Microorganisms (GCM) 10K type strain sequencing project: providing services to taxonomists for standard genome sequencing and annotation.</title>
        <authorList>
            <consortium name="The Broad Institute Genomics Platform"/>
            <consortium name="The Broad Institute Genome Sequencing Center for Infectious Disease"/>
            <person name="Wu L."/>
            <person name="Ma J."/>
        </authorList>
    </citation>
    <scope>NUCLEOTIDE SEQUENCE [LARGE SCALE GENOMIC DNA]</scope>
    <source>
        <strain evidence="4">JCM 17688</strain>
    </source>
</reference>
<gene>
    <name evidence="3" type="ORF">GCM10023147_24920</name>
</gene>